<dbReference type="EMBL" id="RJUF01000179">
    <property type="protein sequence ID" value="MCP9765003.1"/>
    <property type="molecule type" value="Genomic_DNA"/>
</dbReference>
<gene>
    <name evidence="2" type="ORF">EGI31_18875</name>
</gene>
<feature type="transmembrane region" description="Helical" evidence="1">
    <location>
        <begin position="42"/>
        <end position="60"/>
    </location>
</feature>
<keyword evidence="1" id="KW-0812">Transmembrane</keyword>
<proteinExistence type="predicted"/>
<dbReference type="Proteomes" id="UP001204144">
    <property type="component" value="Unassembled WGS sequence"/>
</dbReference>
<sequence length="64" mass="7522">MGNKTKEQKLFLLFILLLVLLNFPIISIIQNDQYIVGFPLKIVIVFIIWFIIILLAAFFVNRNK</sequence>
<organism evidence="2 3">
    <name type="scientific">Lacihabitans soyangensis</name>
    <dbReference type="NCBI Taxonomy" id="869394"/>
    <lineage>
        <taxon>Bacteria</taxon>
        <taxon>Pseudomonadati</taxon>
        <taxon>Bacteroidota</taxon>
        <taxon>Cytophagia</taxon>
        <taxon>Cytophagales</taxon>
        <taxon>Leadbetterellaceae</taxon>
        <taxon>Lacihabitans</taxon>
    </lineage>
</organism>
<accession>A0AAE3H592</accession>
<evidence type="ECO:0000256" key="1">
    <source>
        <dbReference type="SAM" id="Phobius"/>
    </source>
</evidence>
<evidence type="ECO:0000313" key="2">
    <source>
        <dbReference type="EMBL" id="MCP9765003.1"/>
    </source>
</evidence>
<feature type="transmembrane region" description="Helical" evidence="1">
    <location>
        <begin position="12"/>
        <end position="30"/>
    </location>
</feature>
<keyword evidence="1" id="KW-0472">Membrane</keyword>
<protein>
    <submittedName>
        <fullName evidence="2">Uncharacterized protein</fullName>
    </submittedName>
</protein>
<evidence type="ECO:0000313" key="3">
    <source>
        <dbReference type="Proteomes" id="UP001204144"/>
    </source>
</evidence>
<name>A0AAE3H592_9BACT</name>
<comment type="caution">
    <text evidence="2">The sequence shown here is derived from an EMBL/GenBank/DDBJ whole genome shotgun (WGS) entry which is preliminary data.</text>
</comment>
<keyword evidence="1" id="KW-1133">Transmembrane helix</keyword>
<dbReference type="AlphaFoldDB" id="A0AAE3H592"/>
<keyword evidence="3" id="KW-1185">Reference proteome</keyword>
<reference evidence="2 3" key="1">
    <citation type="submission" date="2018-11" db="EMBL/GenBank/DDBJ databases">
        <title>Novel bacteria species description.</title>
        <authorList>
            <person name="Han J.-H."/>
        </authorList>
    </citation>
    <scope>NUCLEOTIDE SEQUENCE [LARGE SCALE GENOMIC DNA]</scope>
    <source>
        <strain evidence="2 3">KCTC23259</strain>
    </source>
</reference>